<dbReference type="PANTHER" id="PTHR30115">
    <property type="entry name" value="NITROGEN REGULATORY PROTEIN P-II"/>
    <property type="match status" value="1"/>
</dbReference>
<dbReference type="STRING" id="37658.SAMN05661086_02082"/>
<dbReference type="PRINTS" id="PR00340">
    <property type="entry name" value="PIIGLNB"/>
</dbReference>
<evidence type="ECO:0000313" key="3">
    <source>
        <dbReference type="Proteomes" id="UP000199659"/>
    </source>
</evidence>
<accession>A0A1I6JYK2</accession>
<dbReference type="PROSITE" id="PS51343">
    <property type="entry name" value="PII_GLNB_DOM"/>
    <property type="match status" value="1"/>
</dbReference>
<dbReference type="InterPro" id="IPR017918">
    <property type="entry name" value="N-reg_PII_CS"/>
</dbReference>
<dbReference type="InterPro" id="IPR002187">
    <property type="entry name" value="N-reg_PII"/>
</dbReference>
<dbReference type="OrthoDB" id="9802729at2"/>
<dbReference type="GO" id="GO:0030234">
    <property type="term" value="F:enzyme regulator activity"/>
    <property type="evidence" value="ECO:0007669"/>
    <property type="project" value="InterPro"/>
</dbReference>
<dbReference type="SMART" id="SM00938">
    <property type="entry name" value="P-II"/>
    <property type="match status" value="1"/>
</dbReference>
<gene>
    <name evidence="2" type="ORF">SAMN05661086_02082</name>
</gene>
<dbReference type="Gene3D" id="3.30.70.120">
    <property type="match status" value="1"/>
</dbReference>
<sequence>MKKIEAIIRPEKLEPLKTALLQREFNGLTINQVLGCGKQMGFTESIQGNTIMLNTLSKVEIRIVVPDERLAEIIETITSVAETGEYGDGKIFISDVLDCIRIRTKEHGDKAL</sequence>
<keyword evidence="3" id="KW-1185">Reference proteome</keyword>
<proteinExistence type="inferred from homology"/>
<dbReference type="EMBL" id="FOYZ01000007">
    <property type="protein sequence ID" value="SFR83978.1"/>
    <property type="molecule type" value="Genomic_DNA"/>
</dbReference>
<dbReference type="PANTHER" id="PTHR30115:SF11">
    <property type="entry name" value="NITROGEN REGULATORY PROTEIN P-II HOMOLOG"/>
    <property type="match status" value="1"/>
</dbReference>
<name>A0A1I6JYK2_9FIRM</name>
<dbReference type="GO" id="GO:0005524">
    <property type="term" value="F:ATP binding"/>
    <property type="evidence" value="ECO:0007669"/>
    <property type="project" value="TreeGrafter"/>
</dbReference>
<dbReference type="GO" id="GO:0006808">
    <property type="term" value="P:regulation of nitrogen utilization"/>
    <property type="evidence" value="ECO:0007669"/>
    <property type="project" value="InterPro"/>
</dbReference>
<dbReference type="GO" id="GO:0005829">
    <property type="term" value="C:cytosol"/>
    <property type="evidence" value="ECO:0007669"/>
    <property type="project" value="TreeGrafter"/>
</dbReference>
<dbReference type="InterPro" id="IPR015867">
    <property type="entry name" value="N-reg_PII/ATP_PRibTrfase_C"/>
</dbReference>
<evidence type="ECO:0000256" key="1">
    <source>
        <dbReference type="RuleBase" id="RU003936"/>
    </source>
</evidence>
<evidence type="ECO:0000313" key="2">
    <source>
        <dbReference type="EMBL" id="SFR83978.1"/>
    </source>
</evidence>
<dbReference type="Pfam" id="PF00543">
    <property type="entry name" value="P-II"/>
    <property type="match status" value="1"/>
</dbReference>
<dbReference type="SUPFAM" id="SSF54913">
    <property type="entry name" value="GlnB-like"/>
    <property type="match status" value="1"/>
</dbReference>
<protein>
    <submittedName>
        <fullName evidence="2">Nitrogen regulatory protein P-II family</fullName>
    </submittedName>
</protein>
<reference evidence="2 3" key="1">
    <citation type="submission" date="2016-10" db="EMBL/GenBank/DDBJ databases">
        <authorList>
            <person name="de Groot N.N."/>
        </authorList>
    </citation>
    <scope>NUCLEOTIDE SEQUENCE [LARGE SCALE GENOMIC DNA]</scope>
    <source>
        <strain evidence="2 3">743A</strain>
    </source>
</reference>
<dbReference type="RefSeq" id="WP_092560613.1">
    <property type="nucleotide sequence ID" value="NZ_FOYZ01000007.1"/>
</dbReference>
<dbReference type="Proteomes" id="UP000199659">
    <property type="component" value="Unassembled WGS sequence"/>
</dbReference>
<dbReference type="AlphaFoldDB" id="A0A1I6JYK2"/>
<comment type="similarity">
    <text evidence="1">Belongs to the P(II) protein family.</text>
</comment>
<dbReference type="PROSITE" id="PS00638">
    <property type="entry name" value="PII_GLNB_CTER"/>
    <property type="match status" value="1"/>
</dbReference>
<dbReference type="InterPro" id="IPR011322">
    <property type="entry name" value="N-reg_PII-like_a/b"/>
</dbReference>
<organism evidence="2 3">
    <name type="scientific">Anaeromicropila populeti</name>
    <dbReference type="NCBI Taxonomy" id="37658"/>
    <lineage>
        <taxon>Bacteria</taxon>
        <taxon>Bacillati</taxon>
        <taxon>Bacillota</taxon>
        <taxon>Clostridia</taxon>
        <taxon>Lachnospirales</taxon>
        <taxon>Lachnospiraceae</taxon>
        <taxon>Anaeromicropila</taxon>
    </lineage>
</organism>